<dbReference type="PANTHER" id="PTHR14540:SF2">
    <property type="entry name" value="INTEGRATOR COMPLEX SUBUNIT 15"/>
    <property type="match status" value="1"/>
</dbReference>
<sequence>MMNSSERNDIKSSLRKREFPFCARDALKKVEELLCQTTNLAHQSVKQLMLEELISELISEFIFNDVDRRGMRRKLTQIQELDLLQVICDHMLFEGTGNSPMRNLLFLALFPFQAVERIHFLIKLVSFAISTRNTPVLTATSVLLQYRGLSSTYSRDFVNKFVPEIYLLISADSSSVLDLPRHAPRFSANFLTSLTDIEGKSQISLPPVALLEVILTWLKSNPRLCTIALLDNLQQMLPDVTMMFPSPTPYIGLIKWCIWSHLDENSNSQIYTTLEQLILESLAICRSTVGIIHHDIISTKDLITLIPILATKGAAHPDRLKRSIESLVKIIRVALITNTLNGSKQDLRRHLQSLPYNEALDILVQDIAIVP</sequence>
<dbReference type="Pfam" id="PF14964">
    <property type="entry name" value="INTS15"/>
    <property type="match status" value="1"/>
</dbReference>
<dbReference type="KEGG" id="clec:106673391"/>
<dbReference type="OrthoDB" id="5861309at2759"/>
<reference evidence="1" key="1">
    <citation type="submission" date="2022-01" db="UniProtKB">
        <authorList>
            <consortium name="EnsemblMetazoa"/>
        </authorList>
    </citation>
    <scope>IDENTIFICATION</scope>
</reference>
<accession>A0A8I6TL75</accession>
<gene>
    <name evidence="1" type="primary">106673391</name>
</gene>
<dbReference type="OMA" id="IWMQQLG"/>
<protein>
    <submittedName>
        <fullName evidence="1">Uncharacterized protein</fullName>
    </submittedName>
</protein>
<dbReference type="EnsemblMetazoa" id="XM_014405492.2">
    <property type="protein sequence ID" value="XP_014260978.1"/>
    <property type="gene ID" value="LOC106673391"/>
</dbReference>
<dbReference type="PANTHER" id="PTHR14540">
    <property type="entry name" value="INTEGRATOR COMPLEX SUBUNIT 15"/>
    <property type="match status" value="1"/>
</dbReference>
<dbReference type="InterPro" id="IPR027844">
    <property type="entry name" value="INTS15"/>
</dbReference>
<keyword evidence="2" id="KW-1185">Reference proteome</keyword>
<evidence type="ECO:0000313" key="2">
    <source>
        <dbReference type="Proteomes" id="UP000494040"/>
    </source>
</evidence>
<dbReference type="AlphaFoldDB" id="A0A8I6TL75"/>
<dbReference type="Proteomes" id="UP000494040">
    <property type="component" value="Unassembled WGS sequence"/>
</dbReference>
<evidence type="ECO:0000313" key="1">
    <source>
        <dbReference type="EnsemblMetazoa" id="XP_014260978.1"/>
    </source>
</evidence>
<name>A0A8I6TL75_CIMLE</name>
<proteinExistence type="predicted"/>
<organism evidence="1 2">
    <name type="scientific">Cimex lectularius</name>
    <name type="common">Bed bug</name>
    <name type="synonym">Acanthia lectularia</name>
    <dbReference type="NCBI Taxonomy" id="79782"/>
    <lineage>
        <taxon>Eukaryota</taxon>
        <taxon>Metazoa</taxon>
        <taxon>Ecdysozoa</taxon>
        <taxon>Arthropoda</taxon>
        <taxon>Hexapoda</taxon>
        <taxon>Insecta</taxon>
        <taxon>Pterygota</taxon>
        <taxon>Neoptera</taxon>
        <taxon>Paraneoptera</taxon>
        <taxon>Hemiptera</taxon>
        <taxon>Heteroptera</taxon>
        <taxon>Panheteroptera</taxon>
        <taxon>Cimicomorpha</taxon>
        <taxon>Cimicidae</taxon>
        <taxon>Cimex</taxon>
    </lineage>
</organism>